<dbReference type="Proteomes" id="UP001061862">
    <property type="component" value="Chromosome"/>
</dbReference>
<dbReference type="EMBL" id="CP104965">
    <property type="protein sequence ID" value="UXN71115.1"/>
    <property type="molecule type" value="Genomic_DNA"/>
</dbReference>
<dbReference type="Pfam" id="PF11575">
    <property type="entry name" value="FhuF_C"/>
    <property type="match status" value="1"/>
</dbReference>
<organism evidence="2 3">
    <name type="scientific">Devosia neptuniae</name>
    <dbReference type="NCBI Taxonomy" id="191302"/>
    <lineage>
        <taxon>Bacteria</taxon>
        <taxon>Pseudomonadati</taxon>
        <taxon>Pseudomonadota</taxon>
        <taxon>Alphaproteobacteria</taxon>
        <taxon>Hyphomicrobiales</taxon>
        <taxon>Devosiaceae</taxon>
        <taxon>Devosia</taxon>
    </lineage>
</organism>
<accession>A0ABY6CFV9</accession>
<name>A0ABY6CFV9_9HYPH</name>
<dbReference type="NCBIfam" id="TIGR03950">
    <property type="entry name" value="sidero_Fe_reduc"/>
    <property type="match status" value="1"/>
</dbReference>
<dbReference type="InterPro" id="IPR024726">
    <property type="entry name" value="FhuF_C"/>
</dbReference>
<dbReference type="RefSeq" id="WP_262170515.1">
    <property type="nucleotide sequence ID" value="NZ_CP104965.1"/>
</dbReference>
<keyword evidence="3" id="KW-1185">Reference proteome</keyword>
<protein>
    <submittedName>
        <fullName evidence="2">Siderophore ferric iron reductase</fullName>
    </submittedName>
</protein>
<sequence>MPLLRRRKPPDAVTAVTTRNYLFAADDVSSQTTQLIATAARVTGFMKGAPGGHRPGWYRPGADNSAVLGQLYQHLAETYPKAGPAFWAVRLWTNFLWQPAYLAVIAAHIHSSMPDLGQLSQRVHGIYADGYRLPAGPQQAGTPEQLIAIAATALRPFCASLLEEINTLVKLKPLPARRLMADRMLSIIARLPQWQPGVTAAMAEDYAQLWLTALGLAGQGRLDRIGVGGGREVVIVTRKGCCLDYLIEPKAYCASCPKQGEEARIARQTANAVAELD</sequence>
<evidence type="ECO:0000313" key="3">
    <source>
        <dbReference type="Proteomes" id="UP001061862"/>
    </source>
</evidence>
<evidence type="ECO:0000313" key="2">
    <source>
        <dbReference type="EMBL" id="UXN71115.1"/>
    </source>
</evidence>
<proteinExistence type="predicted"/>
<gene>
    <name evidence="2" type="ORF">N8A98_08000</name>
</gene>
<feature type="domain" description="Ferric siderophore reductase C-terminal" evidence="1">
    <location>
        <begin position="238"/>
        <end position="258"/>
    </location>
</feature>
<dbReference type="InterPro" id="IPR023998">
    <property type="entry name" value="FCR-like"/>
</dbReference>
<reference evidence="2 3" key="1">
    <citation type="submission" date="2022-09" db="EMBL/GenBank/DDBJ databases">
        <title>Interaction between co-microsymbionts with complementary sets of symbiotic genes in legume-rhizobium systems.</title>
        <authorList>
            <person name="Safronova V."/>
            <person name="Sazanova A."/>
            <person name="Afonin A."/>
            <person name="Chirak E."/>
        </authorList>
    </citation>
    <scope>NUCLEOTIDE SEQUENCE [LARGE SCALE GENOMIC DNA]</scope>
    <source>
        <strain evidence="2 3">A18/4-1</strain>
    </source>
</reference>
<evidence type="ECO:0000259" key="1">
    <source>
        <dbReference type="Pfam" id="PF11575"/>
    </source>
</evidence>